<keyword evidence="1" id="KW-0472">Membrane</keyword>
<name>K0XDH0_9BACT</name>
<keyword evidence="3" id="KW-1185">Reference proteome</keyword>
<dbReference type="Proteomes" id="UP000006044">
    <property type="component" value="Unassembled WGS sequence"/>
</dbReference>
<keyword evidence="1" id="KW-1133">Transmembrane helix</keyword>
<keyword evidence="1" id="KW-0812">Transmembrane</keyword>
<proteinExistence type="predicted"/>
<sequence>MNQKNISIICIALCLILIGGYILRQNYLLEKAYKTAGIYDYIPAEKSKIILEIEQVSQIDSITSRLPILRRVSPILSLWQEILSSARLPETSTITISFSETGEAAIWYCMPRQKQKNLKKILPRLISNNYRPVCETKGSITVNHYALHNGSFLHALFAPGVTAISFESSLFREAQRTVDKLSRREQFTRTRQTLDSQATARLLRQIPENSHRNSGRWQGENIYLFEKKADEKVATFSNDSTATAATTTSLSETTK</sequence>
<dbReference type="GeneID" id="77847444"/>
<gene>
    <name evidence="2" type="ORF">HMPREF9448_00069</name>
</gene>
<evidence type="ECO:0000313" key="2">
    <source>
        <dbReference type="EMBL" id="EJZ65899.1"/>
    </source>
</evidence>
<dbReference type="AlphaFoldDB" id="K0XDH0"/>
<dbReference type="RefSeq" id="WP_008860703.1">
    <property type="nucleotide sequence ID" value="NZ_JH815203.1"/>
</dbReference>
<dbReference type="HOGENOM" id="CLU_1140820_0_0_10"/>
<organism evidence="2 3">
    <name type="scientific">Barnesiella intestinihominis YIT 11860</name>
    <dbReference type="NCBI Taxonomy" id="742726"/>
    <lineage>
        <taxon>Bacteria</taxon>
        <taxon>Pseudomonadati</taxon>
        <taxon>Bacteroidota</taxon>
        <taxon>Bacteroidia</taxon>
        <taxon>Bacteroidales</taxon>
        <taxon>Barnesiellaceae</taxon>
        <taxon>Barnesiella</taxon>
    </lineage>
</organism>
<dbReference type="EMBL" id="ADLE01000001">
    <property type="protein sequence ID" value="EJZ65899.1"/>
    <property type="molecule type" value="Genomic_DNA"/>
</dbReference>
<protein>
    <submittedName>
        <fullName evidence="2">Uncharacterized protein</fullName>
    </submittedName>
</protein>
<accession>K0XDH0</accession>
<reference evidence="2 3" key="1">
    <citation type="submission" date="2012-08" db="EMBL/GenBank/DDBJ databases">
        <title>The Genome Sequence of Barnesiella intestinihominis YIT 11860.</title>
        <authorList>
            <consortium name="The Broad Institute Genome Sequencing Platform"/>
            <person name="Earl A."/>
            <person name="Ward D."/>
            <person name="Feldgarden M."/>
            <person name="Gevers D."/>
            <person name="Morotomi M."/>
            <person name="Walker B."/>
            <person name="Young S.K."/>
            <person name="Zeng Q."/>
            <person name="Gargeya S."/>
            <person name="Fitzgerald M."/>
            <person name="Haas B."/>
            <person name="Abouelleil A."/>
            <person name="Alvarado L."/>
            <person name="Arachchi H.M."/>
            <person name="Berlin A.M."/>
            <person name="Chapman S.B."/>
            <person name="Goldberg J."/>
            <person name="Griggs A."/>
            <person name="Gujja S."/>
            <person name="Hansen M."/>
            <person name="Howarth C."/>
            <person name="Imamovic A."/>
            <person name="Larimer J."/>
            <person name="McCowen C."/>
            <person name="Montmayeur A."/>
            <person name="Murphy C."/>
            <person name="Neiman D."/>
            <person name="Pearson M."/>
            <person name="Priest M."/>
            <person name="Roberts A."/>
            <person name="Saif S."/>
            <person name="Shea T."/>
            <person name="Sisk P."/>
            <person name="Sykes S."/>
            <person name="Wortman J."/>
            <person name="Nusbaum C."/>
            <person name="Birren B."/>
        </authorList>
    </citation>
    <scope>NUCLEOTIDE SEQUENCE [LARGE SCALE GENOMIC DNA]</scope>
    <source>
        <strain evidence="2 3">YIT 11860</strain>
    </source>
</reference>
<evidence type="ECO:0000313" key="3">
    <source>
        <dbReference type="Proteomes" id="UP000006044"/>
    </source>
</evidence>
<dbReference type="OrthoDB" id="1091956at2"/>
<evidence type="ECO:0000256" key="1">
    <source>
        <dbReference type="SAM" id="Phobius"/>
    </source>
</evidence>
<comment type="caution">
    <text evidence="2">The sequence shown here is derived from an EMBL/GenBank/DDBJ whole genome shotgun (WGS) entry which is preliminary data.</text>
</comment>
<feature type="transmembrane region" description="Helical" evidence="1">
    <location>
        <begin position="6"/>
        <end position="23"/>
    </location>
</feature>